<feature type="repeat" description="ANK" evidence="4">
    <location>
        <begin position="122"/>
        <end position="154"/>
    </location>
</feature>
<keyword evidence="3 4" id="KW-0040">ANK repeat</keyword>
<evidence type="ECO:0000313" key="5">
    <source>
        <dbReference type="EMBL" id="KAK7738442.1"/>
    </source>
</evidence>
<dbReference type="GO" id="GO:0019706">
    <property type="term" value="F:protein-cysteine S-palmitoyltransferase activity"/>
    <property type="evidence" value="ECO:0007669"/>
    <property type="project" value="UniProtKB-EC"/>
</dbReference>
<dbReference type="InterPro" id="IPR002110">
    <property type="entry name" value="Ankyrin_rpt"/>
</dbReference>
<feature type="repeat" description="ANK" evidence="4">
    <location>
        <begin position="16"/>
        <end position="48"/>
    </location>
</feature>
<dbReference type="SUPFAM" id="SSF48403">
    <property type="entry name" value="Ankyrin repeat"/>
    <property type="match status" value="2"/>
</dbReference>
<dbReference type="Pfam" id="PF00023">
    <property type="entry name" value="Ank"/>
    <property type="match status" value="2"/>
</dbReference>
<feature type="repeat" description="ANK" evidence="4">
    <location>
        <begin position="155"/>
        <end position="187"/>
    </location>
</feature>
<evidence type="ECO:0000313" key="6">
    <source>
        <dbReference type="Proteomes" id="UP001320420"/>
    </source>
</evidence>
<organism evidence="5 6">
    <name type="scientific">Diatrype stigma</name>
    <dbReference type="NCBI Taxonomy" id="117547"/>
    <lineage>
        <taxon>Eukaryota</taxon>
        <taxon>Fungi</taxon>
        <taxon>Dikarya</taxon>
        <taxon>Ascomycota</taxon>
        <taxon>Pezizomycotina</taxon>
        <taxon>Sordariomycetes</taxon>
        <taxon>Xylariomycetidae</taxon>
        <taxon>Xylariales</taxon>
        <taxon>Diatrypaceae</taxon>
        <taxon>Diatrype</taxon>
    </lineage>
</organism>
<dbReference type="Gene3D" id="1.25.40.20">
    <property type="entry name" value="Ankyrin repeat-containing domain"/>
    <property type="match status" value="4"/>
</dbReference>
<reference evidence="5 6" key="1">
    <citation type="submission" date="2024-02" db="EMBL/GenBank/DDBJ databases">
        <title>De novo assembly and annotation of 12 fungi associated with fruit tree decline syndrome in Ontario, Canada.</title>
        <authorList>
            <person name="Sulman M."/>
            <person name="Ellouze W."/>
            <person name="Ilyukhin E."/>
        </authorList>
    </citation>
    <scope>NUCLEOTIDE SEQUENCE [LARGE SCALE GENOMIC DNA]</scope>
    <source>
        <strain evidence="5 6">M11/M66-122</strain>
    </source>
</reference>
<evidence type="ECO:0000256" key="3">
    <source>
        <dbReference type="ARBA" id="ARBA00023043"/>
    </source>
</evidence>
<evidence type="ECO:0000256" key="2">
    <source>
        <dbReference type="ARBA" id="ARBA00022737"/>
    </source>
</evidence>
<dbReference type="EC" id="2.3.1.225" evidence="1"/>
<dbReference type="PANTHER" id="PTHR24161:SF85">
    <property type="entry name" value="PALMITOYLTRANSFERASE HIP14"/>
    <property type="match status" value="1"/>
</dbReference>
<gene>
    <name evidence="5" type="ORF">SLS62_011386</name>
</gene>
<dbReference type="InterPro" id="IPR036770">
    <property type="entry name" value="Ankyrin_rpt-contain_sf"/>
</dbReference>
<keyword evidence="6" id="KW-1185">Reference proteome</keyword>
<dbReference type="Proteomes" id="UP001320420">
    <property type="component" value="Unassembled WGS sequence"/>
</dbReference>
<evidence type="ECO:0000256" key="4">
    <source>
        <dbReference type="PROSITE-ProRule" id="PRU00023"/>
    </source>
</evidence>
<comment type="caution">
    <text evidence="5">The sequence shown here is derived from an EMBL/GenBank/DDBJ whole genome shotgun (WGS) entry which is preliminary data.</text>
</comment>
<feature type="repeat" description="ANK" evidence="4">
    <location>
        <begin position="219"/>
        <end position="251"/>
    </location>
</feature>
<dbReference type="PROSITE" id="PS50088">
    <property type="entry name" value="ANK_REPEAT"/>
    <property type="match status" value="4"/>
</dbReference>
<accession>A0AAN9U4C6</accession>
<proteinExistence type="predicted"/>
<protein>
    <recommendedName>
        <fullName evidence="1">protein S-acyltransferase</fullName>
        <ecNumber evidence="1">2.3.1.225</ecNumber>
    </recommendedName>
</protein>
<evidence type="ECO:0000256" key="1">
    <source>
        <dbReference type="ARBA" id="ARBA00012210"/>
    </source>
</evidence>
<keyword evidence="2" id="KW-0677">Repeat</keyword>
<dbReference type="Pfam" id="PF12796">
    <property type="entry name" value="Ank_2"/>
    <property type="match status" value="1"/>
</dbReference>
<sequence>MLIKRQGTPNDAETSLGKTAFHTAIRNGLPEVAKLLWSAGADVDLIDNEGMTPIQEAGWQILTRTNSQAHRDALQSMFDTTMWSEALELSLLHKAVVNLLPGVNLEEFIRVHKSLLNVQDATLRTPLHWAAETADENALDALLVHHADTSIRDCFGDTPLMKAVKKGSMNCIKKLLVARADPTVTNNLRETTLHLASRHSVEMIDLLRSMGVPFSPSIQNLTPLDWAAITNNVEVGRHLISLGVDVNFPDGRGHTTIFHATICWGQEFARMLLGLPQLDLSVLNHDGETVLHVLARHGDIRGACAFLDAEIHGLDPDVVSSKGETASEVFEVRLMPPVGFDAIFQRLVVKLRDNFHSRSIMEDIFFYTKEK</sequence>
<name>A0AAN9U4C6_9PEZI</name>
<dbReference type="PANTHER" id="PTHR24161">
    <property type="entry name" value="ANK_REP_REGION DOMAIN-CONTAINING PROTEIN-RELATED"/>
    <property type="match status" value="1"/>
</dbReference>
<dbReference type="EMBL" id="JAKJXP020000205">
    <property type="protein sequence ID" value="KAK7738442.1"/>
    <property type="molecule type" value="Genomic_DNA"/>
</dbReference>
<dbReference type="PROSITE" id="PS50297">
    <property type="entry name" value="ANK_REP_REGION"/>
    <property type="match status" value="3"/>
</dbReference>
<dbReference type="AlphaFoldDB" id="A0AAN9U4C6"/>
<dbReference type="SMART" id="SM00248">
    <property type="entry name" value="ANK"/>
    <property type="match status" value="6"/>
</dbReference>